<sequence>MSDVSETQLFHINEQISEQYRKYKVDSAIHYTLKNKELAIHLGSNLSEKVNLQLAKLYAVKGLYVESRKLLDAIEKNKLDTLLLQEYYIINNNFYSNYGLSTNDRTYFKLSEEYRDSLLMLLPEHSFLYQLETSTKNIAPLQNYELAQKQLLTLLEKTHDDDPNRAIIAYFLGLIYKRKGNIKLQEKYFSISAIADIKNSIKDNASLQSLALTYYELGDIDKAYLFIKAAIDDAVFCNVRYREQEGTSFYTIINTAYEEKEQRQKKQLRNYLLLISFLSIALIGMLWYVYKQMKHLIQVRRELRHTNIQLKELNSELSFINQSLQESNHIKEEYIAHFFNLCSSYIDKIENYRKLLYKRALNNQFQEVTKLLKSTTLVEKELEELYKNFDAIFLNIYPNFVEEFNNLLQPQEHIFPKKGELLNTELRIFALIRLGITDSSKIADFLRYSLRTVYNYRVKVRNKSAVSRDEFEEQVQKISVFSTKK</sequence>
<dbReference type="Proteomes" id="UP001207736">
    <property type="component" value="Unassembled WGS sequence"/>
</dbReference>
<dbReference type="AlphaFoldDB" id="A0AAV5AUJ1"/>
<proteinExistence type="predicted"/>
<dbReference type="Gene3D" id="1.25.40.10">
    <property type="entry name" value="Tetratricopeptide repeat domain"/>
    <property type="match status" value="1"/>
</dbReference>
<dbReference type="Proteomes" id="UP001208692">
    <property type="component" value="Unassembled WGS sequence"/>
</dbReference>
<dbReference type="InterPro" id="IPR045957">
    <property type="entry name" value="DUF6377"/>
</dbReference>
<gene>
    <name evidence="3" type="ORF">RCZ15_05060</name>
    <name evidence="4" type="ORF">RCZ16_00780</name>
</gene>
<keyword evidence="6" id="KW-1185">Reference proteome</keyword>
<protein>
    <recommendedName>
        <fullName evidence="2">DUF6377 domain-containing protein</fullName>
    </recommendedName>
</protein>
<dbReference type="EMBL" id="BQKB01000003">
    <property type="protein sequence ID" value="GJM51760.1"/>
    <property type="molecule type" value="Genomic_DNA"/>
</dbReference>
<evidence type="ECO:0000313" key="6">
    <source>
        <dbReference type="Proteomes" id="UP001208692"/>
    </source>
</evidence>
<evidence type="ECO:0000256" key="1">
    <source>
        <dbReference type="SAM" id="Phobius"/>
    </source>
</evidence>
<evidence type="ECO:0000313" key="3">
    <source>
        <dbReference type="EMBL" id="GJM49531.1"/>
    </source>
</evidence>
<keyword evidence="1" id="KW-0812">Transmembrane</keyword>
<evidence type="ECO:0000313" key="4">
    <source>
        <dbReference type="EMBL" id="GJM51760.1"/>
    </source>
</evidence>
<dbReference type="Pfam" id="PF19904">
    <property type="entry name" value="DUF6377"/>
    <property type="match status" value="1"/>
</dbReference>
<accession>A0AAV5AUJ1</accession>
<dbReference type="EMBL" id="BQKA01000010">
    <property type="protein sequence ID" value="GJM49531.1"/>
    <property type="molecule type" value="Genomic_DNA"/>
</dbReference>
<feature type="domain" description="DUF6377" evidence="2">
    <location>
        <begin position="196"/>
        <end position="443"/>
    </location>
</feature>
<dbReference type="InterPro" id="IPR011990">
    <property type="entry name" value="TPR-like_helical_dom_sf"/>
</dbReference>
<name>A0AAV5AUJ1_9FLAO</name>
<reference evidence="3 6" key="1">
    <citation type="submission" date="2021-11" db="EMBL/GenBank/DDBJ databases">
        <title>Draft genome sequence of Capnocytophaga sp. strain KC07075 isolated from cat oral cavity.</title>
        <authorList>
            <person name="Suzuki M."/>
            <person name="Imaoka K."/>
            <person name="Kimura M."/>
            <person name="Morikawa S."/>
            <person name="Maeda K."/>
        </authorList>
    </citation>
    <scope>NUCLEOTIDE SEQUENCE</scope>
    <source>
        <strain evidence="3">KC07075</strain>
        <strain evidence="4 6">KC07079</strain>
    </source>
</reference>
<dbReference type="SUPFAM" id="SSF81901">
    <property type="entry name" value="HCP-like"/>
    <property type="match status" value="1"/>
</dbReference>
<evidence type="ECO:0000313" key="5">
    <source>
        <dbReference type="Proteomes" id="UP001207736"/>
    </source>
</evidence>
<comment type="caution">
    <text evidence="3">The sequence shown here is derived from an EMBL/GenBank/DDBJ whole genome shotgun (WGS) entry which is preliminary data.</text>
</comment>
<keyword evidence="1" id="KW-1133">Transmembrane helix</keyword>
<feature type="transmembrane region" description="Helical" evidence="1">
    <location>
        <begin position="271"/>
        <end position="290"/>
    </location>
</feature>
<evidence type="ECO:0000259" key="2">
    <source>
        <dbReference type="Pfam" id="PF19904"/>
    </source>
</evidence>
<keyword evidence="1" id="KW-0472">Membrane</keyword>
<organism evidence="3 5">
    <name type="scientific">Capnocytophaga catalasegens</name>
    <dbReference type="NCBI Taxonomy" id="1004260"/>
    <lineage>
        <taxon>Bacteria</taxon>
        <taxon>Pseudomonadati</taxon>
        <taxon>Bacteroidota</taxon>
        <taxon>Flavobacteriia</taxon>
        <taxon>Flavobacteriales</taxon>
        <taxon>Flavobacteriaceae</taxon>
        <taxon>Capnocytophaga</taxon>
    </lineage>
</organism>